<keyword evidence="9" id="KW-1185">Reference proteome</keyword>
<evidence type="ECO:0000256" key="5">
    <source>
        <dbReference type="PROSITE-ProRule" id="PRU00104"/>
    </source>
</evidence>
<proteinExistence type="predicted"/>
<dbReference type="SMART" id="SM00119">
    <property type="entry name" value="HECTc"/>
    <property type="match status" value="1"/>
</dbReference>
<dbReference type="CDD" id="cd23767">
    <property type="entry name" value="IQCD"/>
    <property type="match status" value="1"/>
</dbReference>
<comment type="caution">
    <text evidence="8">The sequence shown here is derived from an EMBL/GenBank/DDBJ whole genome shotgun (WGS) entry which is preliminary data.</text>
</comment>
<dbReference type="OrthoDB" id="8068875at2759"/>
<sequence length="1033" mass="115838">MFPLFDGDDRRKRKINLGGASAATTHDDVLQNVKAIRNERLLQRRQEEAAIALQSLWRSYATRKRVRGELASRFDADPSGIEAMRCLVLLKDDEERLGVWSERVVHAGQGMYLVIQLLNNVASLTPLIAVLATGPSRDSWLTLVSHLAMQLLRSVALNPTSQYATTHLQLLNALLDGTLSQSQKIMLYLLHRNYYFLLKNAIQSIHIDAKNTTPALPLIIPIITAPFNLFSSDSEPYLAAYIDMAQYILTIPLLPNRLPLQDLSIFSARLPLNQIHLLESSIDMLSSFPVQDRIHLLANLAMLMPPRYKALKTAPTLDAYLRLLTGLLSDLPAYAFEAPSSDVPQSSWSHGEDSDEETEPVAGPSSVPQQAQPPKIEVDARTRARLRTLALTKHVSSLISICTPFPSTRLSLYAFFMALYATWPASRADILSAVLGSAGGGLVRELYRGYVRGSTLGREGDDSERVLTDAAHGKEWLPLLFLTDIYTQALLTMGDDEFFASRLSATAASSKSIHRNPLTVDEVISFSRQLMNIAFTLYWKESMVSEGNAPGIPISWEGVRDKMTKLLQAIHARDSRRPFTPPNHWLCSSQIDMSSFIEAAISEDQSLSSSGTAFSYRGGRAANRWLLAHLSPRLGVLNNIPFAIPFETRVEIFRQFVRNDMIAFAGSTSRYERASLASRARVSVRRGHVAQDGFDKLGNVNLKGLIEIQFIDQYGEVEAGIDGGGLFKEFFTSLCKDVFDTDRGLWLATKQNELYPNPHSYAKESYNLEWYRFIGRILGKALYEGILVDIAFAGFFLAKWLGKQSYLDDLASLDPDLYNGLLFLKNYDGNLEDLSLTFAVTEEEFGTARTINLIKNGSNTPVSKDNRLQYIYLVCHYHLTKKIKPQSEAFFEGLSEMIDPKWIRMFNQQEIQILIGGVNSPIDLDDLRRHTHYGGYKDDDPIVEAFWRVVNSFDHEQRRALLRFATSCSRPPLLGFKELQPNFSIRRAGEEQNRLPTASTCVNLLKLPAYKDELLMKAKLLQAITSGAGFDLS</sequence>
<dbReference type="GO" id="GO:0000209">
    <property type="term" value="P:protein polyubiquitination"/>
    <property type="evidence" value="ECO:0007669"/>
    <property type="project" value="InterPro"/>
</dbReference>
<organism evidence="8 9">
    <name type="scientific">Sanghuangporus baumii</name>
    <name type="common">Phellinus baumii</name>
    <dbReference type="NCBI Taxonomy" id="108892"/>
    <lineage>
        <taxon>Eukaryota</taxon>
        <taxon>Fungi</taxon>
        <taxon>Dikarya</taxon>
        <taxon>Basidiomycota</taxon>
        <taxon>Agaricomycotina</taxon>
        <taxon>Agaricomycetes</taxon>
        <taxon>Hymenochaetales</taxon>
        <taxon>Hymenochaetaceae</taxon>
        <taxon>Sanghuangporus</taxon>
    </lineage>
</organism>
<keyword evidence="3" id="KW-0808">Transferase</keyword>
<keyword evidence="4 5" id="KW-0833">Ubl conjugation pathway</keyword>
<evidence type="ECO:0000256" key="1">
    <source>
        <dbReference type="ARBA" id="ARBA00000885"/>
    </source>
</evidence>
<protein>
    <recommendedName>
        <fullName evidence="2">HECT-type E3 ubiquitin transferase</fullName>
        <ecNumber evidence="2">2.3.2.26</ecNumber>
    </recommendedName>
</protein>
<reference evidence="8" key="1">
    <citation type="submission" date="2016-06" db="EMBL/GenBank/DDBJ databases">
        <title>Draft Genome sequence of the fungus Inonotus baumii.</title>
        <authorList>
            <person name="Zhu H."/>
            <person name="Lin W."/>
        </authorList>
    </citation>
    <scope>NUCLEOTIDE SEQUENCE</scope>
    <source>
        <strain evidence="8">821</strain>
    </source>
</reference>
<dbReference type="PROSITE" id="PS50237">
    <property type="entry name" value="HECT"/>
    <property type="match status" value="1"/>
</dbReference>
<feature type="domain" description="HECT" evidence="7">
    <location>
        <begin position="698"/>
        <end position="1033"/>
    </location>
</feature>
<dbReference type="FunFam" id="3.30.2410.10:FF:000011">
    <property type="entry name" value="Putative Ubiquitin-protein ligase E3C"/>
    <property type="match status" value="1"/>
</dbReference>
<dbReference type="InterPro" id="IPR000569">
    <property type="entry name" value="HECT_dom"/>
</dbReference>
<name>A0A9Q5HYH3_SANBA</name>
<dbReference type="Gene3D" id="3.30.2410.10">
    <property type="entry name" value="Hect, E3 ligase catalytic domain"/>
    <property type="match status" value="1"/>
</dbReference>
<dbReference type="PROSITE" id="PS50096">
    <property type="entry name" value="IQ"/>
    <property type="match status" value="1"/>
</dbReference>
<dbReference type="AlphaFoldDB" id="A0A9Q5HYH3"/>
<dbReference type="InterPro" id="IPR035983">
    <property type="entry name" value="Hect_E3_ubiquitin_ligase"/>
</dbReference>
<dbReference type="PANTHER" id="PTHR45700">
    <property type="entry name" value="UBIQUITIN-PROTEIN LIGASE E3C"/>
    <property type="match status" value="1"/>
</dbReference>
<gene>
    <name evidence="8" type="ORF">A7U60_g4657</name>
</gene>
<accession>A0A9Q5HYH3</accession>
<dbReference type="GO" id="GO:0061630">
    <property type="term" value="F:ubiquitin protein ligase activity"/>
    <property type="evidence" value="ECO:0007669"/>
    <property type="project" value="UniProtKB-EC"/>
</dbReference>
<dbReference type="Gene3D" id="3.90.1750.10">
    <property type="entry name" value="Hect, E3 ligase catalytic domains"/>
    <property type="match status" value="1"/>
</dbReference>
<evidence type="ECO:0000259" key="7">
    <source>
        <dbReference type="PROSITE" id="PS50237"/>
    </source>
</evidence>
<comment type="catalytic activity">
    <reaction evidence="1">
        <text>S-ubiquitinyl-[E2 ubiquitin-conjugating enzyme]-L-cysteine + [acceptor protein]-L-lysine = [E2 ubiquitin-conjugating enzyme]-L-cysteine + N(6)-ubiquitinyl-[acceptor protein]-L-lysine.</text>
        <dbReference type="EC" id="2.3.2.26"/>
    </reaction>
</comment>
<dbReference type="InterPro" id="IPR044611">
    <property type="entry name" value="E3A/B/C-like"/>
</dbReference>
<dbReference type="PANTHER" id="PTHR45700:SF2">
    <property type="entry name" value="UBIQUITIN-PROTEIN LIGASE E3C"/>
    <property type="match status" value="1"/>
</dbReference>
<evidence type="ECO:0000256" key="3">
    <source>
        <dbReference type="ARBA" id="ARBA00022679"/>
    </source>
</evidence>
<evidence type="ECO:0000256" key="2">
    <source>
        <dbReference type="ARBA" id="ARBA00012485"/>
    </source>
</evidence>
<dbReference type="GO" id="GO:0006511">
    <property type="term" value="P:ubiquitin-dependent protein catabolic process"/>
    <property type="evidence" value="ECO:0007669"/>
    <property type="project" value="TreeGrafter"/>
</dbReference>
<evidence type="ECO:0000313" key="9">
    <source>
        <dbReference type="Proteomes" id="UP000757232"/>
    </source>
</evidence>
<feature type="region of interest" description="Disordered" evidence="6">
    <location>
        <begin position="340"/>
        <end position="377"/>
    </location>
</feature>
<dbReference type="Proteomes" id="UP000757232">
    <property type="component" value="Unassembled WGS sequence"/>
</dbReference>
<dbReference type="CDD" id="cd00078">
    <property type="entry name" value="HECTc"/>
    <property type="match status" value="1"/>
</dbReference>
<dbReference type="FunFam" id="3.30.2160.10:FF:000002">
    <property type="entry name" value="Putative Ubiquitin-protein ligase E3C"/>
    <property type="match status" value="1"/>
</dbReference>
<dbReference type="Gene3D" id="3.30.2160.10">
    <property type="entry name" value="Hect, E3 ligase catalytic domain"/>
    <property type="match status" value="1"/>
</dbReference>
<evidence type="ECO:0000256" key="6">
    <source>
        <dbReference type="SAM" id="MobiDB-lite"/>
    </source>
</evidence>
<dbReference type="Pfam" id="PF00632">
    <property type="entry name" value="HECT"/>
    <property type="match status" value="1"/>
</dbReference>
<feature type="active site" description="Glycyl thioester intermediate" evidence="5">
    <location>
        <position position="1001"/>
    </location>
</feature>
<evidence type="ECO:0000313" key="8">
    <source>
        <dbReference type="EMBL" id="OCB88251.1"/>
    </source>
</evidence>
<evidence type="ECO:0000256" key="4">
    <source>
        <dbReference type="ARBA" id="ARBA00022786"/>
    </source>
</evidence>
<dbReference type="SUPFAM" id="SSF56204">
    <property type="entry name" value="Hect, E3 ligase catalytic domain"/>
    <property type="match status" value="1"/>
</dbReference>
<dbReference type="EC" id="2.3.2.26" evidence="2"/>
<dbReference type="EMBL" id="LNZH02000182">
    <property type="protein sequence ID" value="OCB88251.1"/>
    <property type="molecule type" value="Genomic_DNA"/>
</dbReference>